<evidence type="ECO:0000313" key="3">
    <source>
        <dbReference type="Proteomes" id="UP000245288"/>
    </source>
</evidence>
<dbReference type="Proteomes" id="UP000245288">
    <property type="component" value="Unassembled WGS sequence"/>
</dbReference>
<reference evidence="2 3" key="1">
    <citation type="submission" date="2014-09" db="EMBL/GenBank/DDBJ databases">
        <title>Butyrate-producing bacteria isolated from human gut.</title>
        <authorList>
            <person name="Zhang Q."/>
            <person name="Zhao L."/>
        </authorList>
    </citation>
    <scope>NUCLEOTIDE SEQUENCE [LARGE SCALE GENOMIC DNA]</scope>
    <source>
        <strain evidence="2 3">21</strain>
    </source>
</reference>
<evidence type="ECO:0000256" key="1">
    <source>
        <dbReference type="SAM" id="Phobius"/>
    </source>
</evidence>
<keyword evidence="1" id="KW-1133">Transmembrane helix</keyword>
<evidence type="ECO:0000313" key="2">
    <source>
        <dbReference type="EMBL" id="PWE87416.1"/>
    </source>
</evidence>
<proteinExistence type="predicted"/>
<organism evidence="2 3">
    <name type="scientific">Eubacterium ramulus</name>
    <dbReference type="NCBI Taxonomy" id="39490"/>
    <lineage>
        <taxon>Bacteria</taxon>
        <taxon>Bacillati</taxon>
        <taxon>Bacillota</taxon>
        <taxon>Clostridia</taxon>
        <taxon>Eubacteriales</taxon>
        <taxon>Eubacteriaceae</taxon>
        <taxon>Eubacterium</taxon>
    </lineage>
</organism>
<dbReference type="AlphaFoldDB" id="A0A2V1JT63"/>
<protein>
    <submittedName>
        <fullName evidence="2">Uncharacterized protein</fullName>
    </submittedName>
</protein>
<sequence length="84" mass="9606">MCRDSDLKYVCYADPNLAPELAKASSDQIHELTRKTGGFRHALADGLDAAVATKILQLSSFGVIFYFVPFTRRHRVPRMHIRQW</sequence>
<keyword evidence="1" id="KW-0472">Membrane</keyword>
<comment type="caution">
    <text evidence="2">The sequence shown here is derived from an EMBL/GenBank/DDBJ whole genome shotgun (WGS) entry which is preliminary data.</text>
</comment>
<feature type="transmembrane region" description="Helical" evidence="1">
    <location>
        <begin position="49"/>
        <end position="68"/>
    </location>
</feature>
<keyword evidence="1" id="KW-0812">Transmembrane</keyword>
<name>A0A2V1JT63_EUBRA</name>
<dbReference type="EMBL" id="JRFU01000044">
    <property type="protein sequence ID" value="PWE87416.1"/>
    <property type="molecule type" value="Genomic_DNA"/>
</dbReference>
<gene>
    <name evidence="2" type="ORF">LG34_04185</name>
</gene>
<keyword evidence="3" id="KW-1185">Reference proteome</keyword>
<accession>A0A2V1JT63</accession>